<dbReference type="AlphaFoldDB" id="A0A5J5EME5"/>
<protein>
    <submittedName>
        <fullName evidence="2">3-dehydroshikimate dehydratase</fullName>
    </submittedName>
</protein>
<dbReference type="Pfam" id="PF01261">
    <property type="entry name" value="AP_endonuc_2"/>
    <property type="match status" value="1"/>
</dbReference>
<dbReference type="InterPro" id="IPR050312">
    <property type="entry name" value="IolE/XylAMocC-like"/>
</dbReference>
<dbReference type="SUPFAM" id="SSF51658">
    <property type="entry name" value="Xylose isomerase-like"/>
    <property type="match status" value="1"/>
</dbReference>
<evidence type="ECO:0000313" key="2">
    <source>
        <dbReference type="EMBL" id="KAA8897436.1"/>
    </source>
</evidence>
<organism evidence="2 3">
    <name type="scientific">Sphaerosporella brunnea</name>
    <dbReference type="NCBI Taxonomy" id="1250544"/>
    <lineage>
        <taxon>Eukaryota</taxon>
        <taxon>Fungi</taxon>
        <taxon>Dikarya</taxon>
        <taxon>Ascomycota</taxon>
        <taxon>Pezizomycotina</taxon>
        <taxon>Pezizomycetes</taxon>
        <taxon>Pezizales</taxon>
        <taxon>Pyronemataceae</taxon>
        <taxon>Sphaerosporella</taxon>
    </lineage>
</organism>
<evidence type="ECO:0000259" key="1">
    <source>
        <dbReference type="Pfam" id="PF01261"/>
    </source>
</evidence>
<dbReference type="PANTHER" id="PTHR12110">
    <property type="entry name" value="HYDROXYPYRUVATE ISOMERASE"/>
    <property type="match status" value="1"/>
</dbReference>
<feature type="domain" description="Xylose isomerase-like TIM barrel" evidence="1">
    <location>
        <begin position="28"/>
        <end position="315"/>
    </location>
</feature>
<proteinExistence type="predicted"/>
<name>A0A5J5EME5_9PEZI</name>
<sequence>MSSKPVIPLAYASPSLGMHPTHTLQRKIAAISAAGYAGIELAFDDLVSFARAYLHNPTITATSYPQLVTAAQKIRLICAPHNHNLSIFVLQAFSNFDGYPAGSEKRADAWERAKGWRDIMDALGCHMLQVGSNDDPESSGDLYVIAKDLAELADFMKPRKVAYENWCWGAHVRTWKDTWAVVKKADKENLGLCLDTFQTVGGEWGDPTTASGKIEREGLDRDYRESMHQLASTIPKEKIFFFQISDALKPKEPLQGGYKARGDWSHAFRPPPYMGGYLPVEDMVRAVLKTGFRGWFSMEVFLEEEHGKEWEEGLEEKWAGDAMQSMRRLLKECGA</sequence>
<dbReference type="OrthoDB" id="5360893at2759"/>
<dbReference type="InParanoid" id="A0A5J5EME5"/>
<reference evidence="2 3" key="1">
    <citation type="submission" date="2019-09" db="EMBL/GenBank/DDBJ databases">
        <title>Draft genome of the ectomycorrhizal ascomycete Sphaerosporella brunnea.</title>
        <authorList>
            <consortium name="DOE Joint Genome Institute"/>
            <person name="Benucci G.M."/>
            <person name="Marozzi G."/>
            <person name="Antonielli L."/>
            <person name="Sanchez S."/>
            <person name="Marco P."/>
            <person name="Wang X."/>
            <person name="Falini L.B."/>
            <person name="Barry K."/>
            <person name="Haridas S."/>
            <person name="Lipzen A."/>
            <person name="Labutti K."/>
            <person name="Grigoriev I.V."/>
            <person name="Murat C."/>
            <person name="Martin F."/>
            <person name="Albertini E."/>
            <person name="Donnini D."/>
            <person name="Bonito G."/>
        </authorList>
    </citation>
    <scope>NUCLEOTIDE SEQUENCE [LARGE SCALE GENOMIC DNA]</scope>
    <source>
        <strain evidence="2 3">Sb_GMNB300</strain>
    </source>
</reference>
<dbReference type="Gene3D" id="3.20.20.150">
    <property type="entry name" value="Divalent-metal-dependent TIM barrel enzymes"/>
    <property type="match status" value="1"/>
</dbReference>
<dbReference type="EMBL" id="VXIS01000199">
    <property type="protein sequence ID" value="KAA8897436.1"/>
    <property type="molecule type" value="Genomic_DNA"/>
</dbReference>
<dbReference type="PANTHER" id="PTHR12110:SF56">
    <property type="entry name" value="DEHYDRATASE, PUTATIVE (AFU_ORTHOLOGUE AFUA_6G08740)-RELATED"/>
    <property type="match status" value="1"/>
</dbReference>
<dbReference type="InterPro" id="IPR036237">
    <property type="entry name" value="Xyl_isomerase-like_sf"/>
</dbReference>
<accession>A0A5J5EME5</accession>
<dbReference type="Proteomes" id="UP000326924">
    <property type="component" value="Unassembled WGS sequence"/>
</dbReference>
<dbReference type="InterPro" id="IPR013022">
    <property type="entry name" value="Xyl_isomerase-like_TIM-brl"/>
</dbReference>
<keyword evidence="3" id="KW-1185">Reference proteome</keyword>
<gene>
    <name evidence="2" type="ORF">FN846DRAFT_235731</name>
</gene>
<comment type="caution">
    <text evidence="2">The sequence shown here is derived from an EMBL/GenBank/DDBJ whole genome shotgun (WGS) entry which is preliminary data.</text>
</comment>
<evidence type="ECO:0000313" key="3">
    <source>
        <dbReference type="Proteomes" id="UP000326924"/>
    </source>
</evidence>